<dbReference type="HAMAP" id="MF_01897">
    <property type="entry name" value="GyrA"/>
    <property type="match status" value="1"/>
</dbReference>
<proteinExistence type="inferred from homology"/>
<evidence type="ECO:0000256" key="11">
    <source>
        <dbReference type="SAM" id="MobiDB-lite"/>
    </source>
</evidence>
<dbReference type="CDD" id="cd00187">
    <property type="entry name" value="TOP4c"/>
    <property type="match status" value="1"/>
</dbReference>
<evidence type="ECO:0000256" key="6">
    <source>
        <dbReference type="ARBA" id="ARBA00023029"/>
    </source>
</evidence>
<keyword evidence="4 9" id="KW-0547">Nucleotide-binding</keyword>
<feature type="compositionally biased region" description="Basic and acidic residues" evidence="11">
    <location>
        <begin position="860"/>
        <end position="873"/>
    </location>
</feature>
<dbReference type="InterPro" id="IPR005743">
    <property type="entry name" value="GyrA"/>
</dbReference>
<dbReference type="OrthoDB" id="9806486at2"/>
<dbReference type="GO" id="GO:0005524">
    <property type="term" value="F:ATP binding"/>
    <property type="evidence" value="ECO:0007669"/>
    <property type="project" value="UniProtKB-UniRule"/>
</dbReference>
<comment type="function">
    <text evidence="9">A type II topoisomerase that negatively supercoils closed circular double-stranded (ds) DNA in an ATP-dependent manner to modulate DNA topology and maintain chromosomes in an underwound state. Negative supercoiling favors strand separation, and DNA replication, transcription, recombination and repair, all of which involve strand separation. Also able to catalyze the interconversion of other topological isomers of dsDNA rings, including catenanes and knotted rings. Type II topoisomerases break and join 2 DNA strands simultaneously in an ATP-dependent manner.</text>
</comment>
<comment type="subunit">
    <text evidence="9">Heterotetramer, composed of two GyrA and two GyrB chains. In the heterotetramer, GyrA contains the active site tyrosine that forms a transient covalent intermediate with DNA, while GyrB binds cofactors and catalyzes ATP hydrolysis.</text>
</comment>
<dbReference type="InterPro" id="IPR013758">
    <property type="entry name" value="Topo_IIA_A/C_ab"/>
</dbReference>
<dbReference type="InterPro" id="IPR006691">
    <property type="entry name" value="GyrA/parC_rep"/>
</dbReference>
<feature type="region of interest" description="Disordered" evidence="11">
    <location>
        <begin position="825"/>
        <end position="873"/>
    </location>
</feature>
<gene>
    <name evidence="9" type="primary">gyrA</name>
    <name evidence="13" type="ORF">SAMN05444817_101281</name>
</gene>
<dbReference type="Gene3D" id="3.30.1360.40">
    <property type="match status" value="1"/>
</dbReference>
<dbReference type="InterPro" id="IPR013757">
    <property type="entry name" value="Topo_IIA_A_a_sf"/>
</dbReference>
<dbReference type="Gene3D" id="3.90.199.10">
    <property type="entry name" value="Topoisomerase II, domain 5"/>
    <property type="match status" value="1"/>
</dbReference>
<dbReference type="STRING" id="1161099.SAMN05444817_101281"/>
<name>A0A1N7IQA5_9CORY</name>
<evidence type="ECO:0000256" key="9">
    <source>
        <dbReference type="HAMAP-Rule" id="MF_01897"/>
    </source>
</evidence>
<sequence>MSDDIFGGGSEGDRILPIDINEEMQTSYIDYAMSVIVGRALPDVRDGMKPVHRRIVYAMYDSGYRPERSYVKSARPVSDTMGQFHPHGDSAIYDTLVRLAQPWVMRYPLVDGQGNFGSRGNDGPAAMRYTECKMTPLSMEMVRDIRENAVDFVPNYDGKAQEPVVLPSRVPNLLLNGSSGIAVGMATNIPPHNLGELAEAIYWILDNHDADDKTTLEACMERVKGPDFPTAGLIVGDQGIKDAYTTGRGSIRTRGVTEIEEVGTRQVIVITELPYNVNPDNFISGIAEQVAAGKLTGISKIEDESSDRVGMRIVVTLKRDAVPRVVLNNLYKHSPLESNFSANMLSLVDGVPRTLRLDQMLRYYVAHQIEVIVRRTQYRLDEAEKRAHILRGLVKALDMLDEVIALIRRSPTVDEARTGLMELLDVDEIQADAILAMQLRRLAALERQKIIDDLAAIEAEIADYKDILAKPERQRQIVADELKEVVDKHGDERRTRLVAASGDVTEEDLIARENVVVTITATGYAKRTKVDAYKSQKRGGKGVRGAELKQDDVVKNFFICSTHDWILFFTNFGRVYRLKAFELPEAGRTARGQHVANLLEFQPEEKIAQIIQIQTYQDAPYLVLATRDGRVKKSRLTDYESARSAGLIAINLNEGDALIGASLVSADDDILLVSEQGQSIRFTADDEQLRPMGRATAGVKGMRFRGDDQLLAMTTVKDDDYLLVATSGGYGKRTPISEYNPQGRGGMGVMTFKYTPKRGKLIGALAVEEDDQIFAITSAGGVIRTEVNQIRPSSRATMGVRLVDLAEGNELLAIDVNVEDEGEQEATAVAKGEKTLDQGAEPVNVNSVETDEVGDDHDYDESKGSESNTDGKE</sequence>
<evidence type="ECO:0000256" key="8">
    <source>
        <dbReference type="ARBA" id="ARBA00023235"/>
    </source>
</evidence>
<dbReference type="RefSeq" id="WP_076598246.1">
    <property type="nucleotide sequence ID" value="NZ_CP046976.1"/>
</dbReference>
<dbReference type="GO" id="GO:0005694">
    <property type="term" value="C:chromosome"/>
    <property type="evidence" value="ECO:0007669"/>
    <property type="project" value="InterPro"/>
</dbReference>
<accession>A0A1N7IQA5</accession>
<keyword evidence="8 9" id="KW-0413">Isomerase</keyword>
<dbReference type="Proteomes" id="UP000186292">
    <property type="component" value="Unassembled WGS sequence"/>
</dbReference>
<feature type="compositionally biased region" description="Acidic residues" evidence="11">
    <location>
        <begin position="849"/>
        <end position="859"/>
    </location>
</feature>
<dbReference type="PROSITE" id="PS52040">
    <property type="entry name" value="TOPO_IIA"/>
    <property type="match status" value="1"/>
</dbReference>
<comment type="similarity">
    <text evidence="2 9">Belongs to the type II topoisomerase GyrA/ParC subunit family.</text>
</comment>
<evidence type="ECO:0000313" key="13">
    <source>
        <dbReference type="EMBL" id="SIS39253.1"/>
    </source>
</evidence>
<dbReference type="FunFam" id="3.30.1360.40:FF:000008">
    <property type="entry name" value="DNA topoisomerase (ATP-hydrolyzing)"/>
    <property type="match status" value="1"/>
</dbReference>
<comment type="miscellaneous">
    <text evidence="9">Few gyrases are as efficient as E.coli at forming negative supercoils. Not all organisms have 2 type II topoisomerases; in organisms with a single type II topoisomerase this enzyme also has to decatenate newly replicated chromosomes.</text>
</comment>
<keyword evidence="6 9" id="KW-0799">Topoisomerase</keyword>
<keyword evidence="7 9" id="KW-0238">DNA-binding</keyword>
<evidence type="ECO:0000256" key="1">
    <source>
        <dbReference type="ARBA" id="ARBA00000185"/>
    </source>
</evidence>
<dbReference type="Gene3D" id="2.120.10.90">
    <property type="entry name" value="DNA gyrase/topoisomerase IV, subunit A, C-terminal"/>
    <property type="match status" value="1"/>
</dbReference>
<comment type="subcellular location">
    <subcellularLocation>
        <location evidence="9">Cytoplasm</location>
    </subcellularLocation>
</comment>
<dbReference type="SUPFAM" id="SSF101904">
    <property type="entry name" value="GyrA/ParC C-terminal domain-like"/>
    <property type="match status" value="1"/>
</dbReference>
<evidence type="ECO:0000256" key="2">
    <source>
        <dbReference type="ARBA" id="ARBA00008263"/>
    </source>
</evidence>
<dbReference type="InterPro" id="IPR050220">
    <property type="entry name" value="Type_II_DNA_Topoisomerases"/>
</dbReference>
<keyword evidence="5 9" id="KW-0067">ATP-binding</keyword>
<dbReference type="GO" id="GO:0003677">
    <property type="term" value="F:DNA binding"/>
    <property type="evidence" value="ECO:0007669"/>
    <property type="project" value="UniProtKB-UniRule"/>
</dbReference>
<dbReference type="NCBIfam" id="NF004044">
    <property type="entry name" value="PRK05561.1"/>
    <property type="match status" value="1"/>
</dbReference>
<feature type="active site" description="O-(5'-phospho-DNA)-tyrosine intermediate" evidence="9 10">
    <location>
        <position position="129"/>
    </location>
</feature>
<dbReference type="GO" id="GO:0005737">
    <property type="term" value="C:cytoplasm"/>
    <property type="evidence" value="ECO:0007669"/>
    <property type="project" value="UniProtKB-SubCell"/>
</dbReference>
<dbReference type="EC" id="5.6.2.2" evidence="9"/>
<dbReference type="PANTHER" id="PTHR43493:SF5">
    <property type="entry name" value="DNA GYRASE SUBUNIT A, CHLOROPLASTIC_MITOCHONDRIAL"/>
    <property type="match status" value="1"/>
</dbReference>
<comment type="catalytic activity">
    <reaction evidence="1 9 10">
        <text>ATP-dependent breakage, passage and rejoining of double-stranded DNA.</text>
        <dbReference type="EC" id="5.6.2.2"/>
    </reaction>
</comment>
<dbReference type="Pfam" id="PF03989">
    <property type="entry name" value="DNA_gyraseA_C"/>
    <property type="match status" value="6"/>
</dbReference>
<dbReference type="InterPro" id="IPR002205">
    <property type="entry name" value="Topo_IIA_dom_A"/>
</dbReference>
<evidence type="ECO:0000256" key="10">
    <source>
        <dbReference type="PROSITE-ProRule" id="PRU01384"/>
    </source>
</evidence>
<evidence type="ECO:0000256" key="4">
    <source>
        <dbReference type="ARBA" id="ARBA00022741"/>
    </source>
</evidence>
<feature type="domain" description="Topo IIA-type catalytic" evidence="12">
    <location>
        <begin position="41"/>
        <end position="509"/>
    </location>
</feature>
<dbReference type="FunFam" id="1.10.268.10:FF:000001">
    <property type="entry name" value="DNA gyrase subunit A"/>
    <property type="match status" value="1"/>
</dbReference>
<evidence type="ECO:0000256" key="5">
    <source>
        <dbReference type="ARBA" id="ARBA00022840"/>
    </source>
</evidence>
<dbReference type="AlphaFoldDB" id="A0A1N7IQA5"/>
<keyword evidence="14" id="KW-1185">Reference proteome</keyword>
<dbReference type="Pfam" id="PF00521">
    <property type="entry name" value="DNA_topoisoIV"/>
    <property type="match status" value="1"/>
</dbReference>
<dbReference type="InterPro" id="IPR035516">
    <property type="entry name" value="Gyrase/topoIV_suA_C"/>
</dbReference>
<dbReference type="NCBIfam" id="NF004043">
    <property type="entry name" value="PRK05560.1"/>
    <property type="match status" value="1"/>
</dbReference>
<dbReference type="GO" id="GO:0034335">
    <property type="term" value="F:DNA negative supercoiling activity"/>
    <property type="evidence" value="ECO:0007669"/>
    <property type="project" value="UniProtKB-ARBA"/>
</dbReference>
<protein>
    <recommendedName>
        <fullName evidence="9">DNA gyrase subunit A</fullName>
        <ecNumber evidence="9">5.6.2.2</ecNumber>
    </recommendedName>
</protein>
<dbReference type="InterPro" id="IPR013760">
    <property type="entry name" value="Topo_IIA-like_dom_sf"/>
</dbReference>
<feature type="short sequence motif" description="GyrA-box" evidence="9">
    <location>
        <begin position="536"/>
        <end position="542"/>
    </location>
</feature>
<dbReference type="GO" id="GO:0006265">
    <property type="term" value="P:DNA topological change"/>
    <property type="evidence" value="ECO:0007669"/>
    <property type="project" value="UniProtKB-UniRule"/>
</dbReference>
<evidence type="ECO:0000313" key="14">
    <source>
        <dbReference type="Proteomes" id="UP000186292"/>
    </source>
</evidence>
<dbReference type="GO" id="GO:0006261">
    <property type="term" value="P:DNA-templated DNA replication"/>
    <property type="evidence" value="ECO:0007669"/>
    <property type="project" value="UniProtKB-UniRule"/>
</dbReference>
<organism evidence="13 14">
    <name type="scientific">Corynebacterium appendicis CIP 107643</name>
    <dbReference type="NCBI Taxonomy" id="1161099"/>
    <lineage>
        <taxon>Bacteria</taxon>
        <taxon>Bacillati</taxon>
        <taxon>Actinomycetota</taxon>
        <taxon>Actinomycetes</taxon>
        <taxon>Mycobacteriales</taxon>
        <taxon>Corynebacteriaceae</taxon>
        <taxon>Corynebacterium</taxon>
    </lineage>
</organism>
<dbReference type="EMBL" id="FTOF01000001">
    <property type="protein sequence ID" value="SIS39253.1"/>
    <property type="molecule type" value="Genomic_DNA"/>
</dbReference>
<dbReference type="PANTHER" id="PTHR43493">
    <property type="entry name" value="DNA GYRASE/TOPOISOMERASE SUBUNIT A"/>
    <property type="match status" value="1"/>
</dbReference>
<dbReference type="SMART" id="SM00434">
    <property type="entry name" value="TOP4c"/>
    <property type="match status" value="1"/>
</dbReference>
<reference evidence="14" key="1">
    <citation type="submission" date="2017-01" db="EMBL/GenBank/DDBJ databases">
        <authorList>
            <person name="Varghese N."/>
            <person name="Submissions S."/>
        </authorList>
    </citation>
    <scope>NUCLEOTIDE SEQUENCE [LARGE SCALE GENOMIC DNA]</scope>
    <source>
        <strain evidence="14">DSM 44531</strain>
    </source>
</reference>
<dbReference type="NCBIfam" id="TIGR01063">
    <property type="entry name" value="gyrA"/>
    <property type="match status" value="1"/>
</dbReference>
<evidence type="ECO:0000259" key="12">
    <source>
        <dbReference type="PROSITE" id="PS52040"/>
    </source>
</evidence>
<evidence type="ECO:0000256" key="7">
    <source>
        <dbReference type="ARBA" id="ARBA00023125"/>
    </source>
</evidence>
<keyword evidence="3 9" id="KW-0963">Cytoplasm</keyword>
<dbReference type="GO" id="GO:0009330">
    <property type="term" value="C:DNA topoisomerase type II (double strand cut, ATP-hydrolyzing) complex"/>
    <property type="evidence" value="ECO:0007669"/>
    <property type="project" value="TreeGrafter"/>
</dbReference>
<dbReference type="FunFam" id="2.120.10.90:FF:000005">
    <property type="entry name" value="DNA topoisomerase 4 subunit A"/>
    <property type="match status" value="1"/>
</dbReference>
<dbReference type="SUPFAM" id="SSF56719">
    <property type="entry name" value="Type II DNA topoisomerase"/>
    <property type="match status" value="1"/>
</dbReference>
<dbReference type="Gene3D" id="1.10.268.10">
    <property type="entry name" value="Topoisomerase, domain 3"/>
    <property type="match status" value="1"/>
</dbReference>
<evidence type="ECO:0000256" key="3">
    <source>
        <dbReference type="ARBA" id="ARBA00022490"/>
    </source>
</evidence>